<dbReference type="EMBL" id="NBIV01000054">
    <property type="protein sequence ID" value="PXF45724.1"/>
    <property type="molecule type" value="Genomic_DNA"/>
</dbReference>
<dbReference type="EC" id="1.1.1.49" evidence="6"/>
<dbReference type="InterPro" id="IPR022674">
    <property type="entry name" value="G6P_DH_NAD-bd"/>
</dbReference>
<keyword evidence="4 6" id="KW-0560">Oxidoreductase</keyword>
<evidence type="ECO:0000256" key="2">
    <source>
        <dbReference type="ARBA" id="ARBA00022526"/>
    </source>
</evidence>
<evidence type="ECO:0000256" key="5">
    <source>
        <dbReference type="ARBA" id="ARBA00023277"/>
    </source>
</evidence>
<keyword evidence="11" id="KW-1185">Reference proteome</keyword>
<dbReference type="Gene3D" id="3.30.360.10">
    <property type="entry name" value="Dihydrodipicolinate Reductase, domain 2"/>
    <property type="match status" value="1"/>
</dbReference>
<evidence type="ECO:0000256" key="3">
    <source>
        <dbReference type="ARBA" id="ARBA00022857"/>
    </source>
</evidence>
<protein>
    <recommendedName>
        <fullName evidence="6">Glucose-6-phosphate 1-dehydrogenase</fullName>
        <ecNumber evidence="6">1.1.1.49</ecNumber>
    </recommendedName>
</protein>
<comment type="caution">
    <text evidence="10">The sequence shown here is derived from an EMBL/GenBank/DDBJ whole genome shotgun (WGS) entry which is preliminary data.</text>
</comment>
<evidence type="ECO:0000259" key="9">
    <source>
        <dbReference type="Pfam" id="PF02781"/>
    </source>
</evidence>
<dbReference type="SUPFAM" id="SSF51735">
    <property type="entry name" value="NAD(P)-binding Rossmann-fold domains"/>
    <property type="match status" value="1"/>
</dbReference>
<comment type="similarity">
    <text evidence="6">Belongs to the glucose-6-phosphate dehydrogenase family.</text>
</comment>
<organism evidence="10 11">
    <name type="scientific">Gracilariopsis chorda</name>
    <dbReference type="NCBI Taxonomy" id="448386"/>
    <lineage>
        <taxon>Eukaryota</taxon>
        <taxon>Rhodophyta</taxon>
        <taxon>Florideophyceae</taxon>
        <taxon>Rhodymeniophycidae</taxon>
        <taxon>Gracilariales</taxon>
        <taxon>Gracilariaceae</taxon>
        <taxon>Gracilariopsis</taxon>
    </lineage>
</organism>
<dbReference type="InterPro" id="IPR036291">
    <property type="entry name" value="NAD(P)-bd_dom_sf"/>
</dbReference>
<evidence type="ECO:0000256" key="4">
    <source>
        <dbReference type="ARBA" id="ARBA00023002"/>
    </source>
</evidence>
<feature type="domain" description="Glucose-6-phosphate dehydrogenase NAD-binding" evidence="8">
    <location>
        <begin position="61"/>
        <end position="236"/>
    </location>
</feature>
<keyword evidence="2 6" id="KW-0313">Glucose metabolism</keyword>
<dbReference type="PANTHER" id="PTHR23429:SF0">
    <property type="entry name" value="GLUCOSE-6-PHOSPHATE 1-DEHYDROGENASE"/>
    <property type="match status" value="1"/>
</dbReference>
<sequence>MLRDVVLVKSDPKPVHPPTTQQSDMTPPTTANGVARTQENHNAKGDYYKCDYRADTLSVFVIGASGDLAKKKTYPSLFALFAFHYLPEDFLIVGYARSAKSDDHFRDAIRPYLKHPHSELVDQFLSHCYYRHGSSYSDEQAIETMSKQIAIMEKSTQKTVNRLFYFAIPPVAFVPAAATLKKKAVGHTGWSRFIVEKPFGSDIKSFEKLNNDMSAVLEEQEMFRIDHYIGKEAVQNLLVMRFANTTFEPLWNNKYIDSVIISFKEDFGTKGRGGYFDKNGMIRDVVQNHIMQIVTMFAMEPPARPTGDYIRDEKVKVLQAIPAIRKDDCITGQYISDDERREPGYTEDEGVPDDSKTETGAAMVMYINNSRWEGVPFILRAGKALNESKSEIRVQFKKSPGSSLMFGAVDSEDGYGTGQEAVERNELVIRLKPDEAIYLKMNIKAPGLSGDPVVSELDLTYKSRFPDQFSKLPDAYTRLILQVLRGDAATFVRHDELREAWRIFTPLLHSIGRGEIEPIKYKAFSRGPKEWDELCAKHGFVYGGASYHWKTT</sequence>
<evidence type="ECO:0000313" key="10">
    <source>
        <dbReference type="EMBL" id="PXF45724.1"/>
    </source>
</evidence>
<accession>A0A2V3IUC2</accession>
<dbReference type="PIRSF" id="PIRSF000110">
    <property type="entry name" value="G6PD"/>
    <property type="match status" value="1"/>
</dbReference>
<name>A0A2V3IUC2_9FLOR</name>
<gene>
    <name evidence="10" type="ORF">BWQ96_04492</name>
</gene>
<dbReference type="Gene3D" id="3.40.50.720">
    <property type="entry name" value="NAD(P)-binding Rossmann-like Domain"/>
    <property type="match status" value="1"/>
</dbReference>
<feature type="compositionally biased region" description="Polar residues" evidence="7">
    <location>
        <begin position="18"/>
        <end position="33"/>
    </location>
</feature>
<dbReference type="Proteomes" id="UP000247409">
    <property type="component" value="Unassembled WGS sequence"/>
</dbReference>
<evidence type="ECO:0000313" key="11">
    <source>
        <dbReference type="Proteomes" id="UP000247409"/>
    </source>
</evidence>
<dbReference type="GO" id="GO:0006006">
    <property type="term" value="P:glucose metabolic process"/>
    <property type="evidence" value="ECO:0007669"/>
    <property type="project" value="UniProtKB-KW"/>
</dbReference>
<evidence type="ECO:0000259" key="8">
    <source>
        <dbReference type="Pfam" id="PF00479"/>
    </source>
</evidence>
<keyword evidence="3 6" id="KW-0521">NADP</keyword>
<dbReference type="InterPro" id="IPR001282">
    <property type="entry name" value="G6P_DH"/>
</dbReference>
<dbReference type="InterPro" id="IPR022675">
    <property type="entry name" value="G6P_DH_C"/>
</dbReference>
<dbReference type="GO" id="GO:0004345">
    <property type="term" value="F:glucose-6-phosphate dehydrogenase activity"/>
    <property type="evidence" value="ECO:0007669"/>
    <property type="project" value="UniProtKB-EC"/>
</dbReference>
<evidence type="ECO:0000256" key="7">
    <source>
        <dbReference type="SAM" id="MobiDB-lite"/>
    </source>
</evidence>
<dbReference type="UniPathway" id="UPA00115">
    <property type="reaction ID" value="UER00408"/>
</dbReference>
<dbReference type="PRINTS" id="PR00079">
    <property type="entry name" value="G6PDHDRGNASE"/>
</dbReference>
<feature type="region of interest" description="Disordered" evidence="7">
    <location>
        <begin position="336"/>
        <end position="356"/>
    </location>
</feature>
<feature type="region of interest" description="Disordered" evidence="7">
    <location>
        <begin position="9"/>
        <end position="33"/>
    </location>
</feature>
<comment type="catalytic activity">
    <reaction evidence="6">
        <text>D-glucose 6-phosphate + NADP(+) = 6-phospho-D-glucono-1,5-lactone + NADPH + H(+)</text>
        <dbReference type="Rhea" id="RHEA:15841"/>
        <dbReference type="ChEBI" id="CHEBI:15378"/>
        <dbReference type="ChEBI" id="CHEBI:57783"/>
        <dbReference type="ChEBI" id="CHEBI:57955"/>
        <dbReference type="ChEBI" id="CHEBI:58349"/>
        <dbReference type="ChEBI" id="CHEBI:61548"/>
        <dbReference type="EC" id="1.1.1.49"/>
    </reaction>
</comment>
<dbReference type="GO" id="GO:0009051">
    <property type="term" value="P:pentose-phosphate shunt, oxidative branch"/>
    <property type="evidence" value="ECO:0007669"/>
    <property type="project" value="TreeGrafter"/>
</dbReference>
<keyword evidence="5 6" id="KW-0119">Carbohydrate metabolism</keyword>
<evidence type="ECO:0000256" key="1">
    <source>
        <dbReference type="ARBA" id="ARBA00004937"/>
    </source>
</evidence>
<feature type="domain" description="Glucose-6-phosphate dehydrogenase C-terminal" evidence="9">
    <location>
        <begin position="238"/>
        <end position="541"/>
    </location>
</feature>
<dbReference type="OrthoDB" id="60984at2759"/>
<comment type="function">
    <text evidence="6">Catalyzes the rate-limiting step of the oxidative pentose-phosphate pathway, which represents a route for the dissimilation of carbohydrates besides glycolysis.</text>
</comment>
<dbReference type="STRING" id="448386.A0A2V3IUC2"/>
<reference evidence="10 11" key="1">
    <citation type="journal article" date="2018" name="Mol. Biol. Evol.">
        <title>Analysis of the draft genome of the red seaweed Gracilariopsis chorda provides insights into genome size evolution in Rhodophyta.</title>
        <authorList>
            <person name="Lee J."/>
            <person name="Yang E.C."/>
            <person name="Graf L."/>
            <person name="Yang J.H."/>
            <person name="Qiu H."/>
            <person name="Zel Zion U."/>
            <person name="Chan C.X."/>
            <person name="Stephens T.G."/>
            <person name="Weber A.P.M."/>
            <person name="Boo G.H."/>
            <person name="Boo S.M."/>
            <person name="Kim K.M."/>
            <person name="Shin Y."/>
            <person name="Jung M."/>
            <person name="Lee S.J."/>
            <person name="Yim H.S."/>
            <person name="Lee J.H."/>
            <person name="Bhattacharya D."/>
            <person name="Yoon H.S."/>
        </authorList>
    </citation>
    <scope>NUCLEOTIDE SEQUENCE [LARGE SCALE GENOMIC DNA]</scope>
    <source>
        <strain evidence="10 11">SKKU-2015</strain>
        <tissue evidence="10">Whole body</tissue>
    </source>
</reference>
<proteinExistence type="inferred from homology"/>
<dbReference type="HAMAP" id="MF_00966">
    <property type="entry name" value="G6PD"/>
    <property type="match status" value="1"/>
</dbReference>
<dbReference type="NCBIfam" id="TIGR00871">
    <property type="entry name" value="zwf"/>
    <property type="match status" value="1"/>
</dbReference>
<dbReference type="Pfam" id="PF02781">
    <property type="entry name" value="G6PD_C"/>
    <property type="match status" value="1"/>
</dbReference>
<comment type="pathway">
    <text evidence="1 6">Carbohydrate degradation; pentose phosphate pathway; D-ribulose 5-phosphate from D-glucose 6-phosphate (oxidative stage): step 1/3.</text>
</comment>
<dbReference type="GO" id="GO:0050661">
    <property type="term" value="F:NADP binding"/>
    <property type="evidence" value="ECO:0007669"/>
    <property type="project" value="InterPro"/>
</dbReference>
<dbReference type="Pfam" id="PF00479">
    <property type="entry name" value="G6PD_N"/>
    <property type="match status" value="1"/>
</dbReference>
<dbReference type="PANTHER" id="PTHR23429">
    <property type="entry name" value="GLUCOSE-6-PHOSPHATE 1-DEHYDROGENASE G6PD"/>
    <property type="match status" value="1"/>
</dbReference>
<dbReference type="AlphaFoldDB" id="A0A2V3IUC2"/>
<dbReference type="SUPFAM" id="SSF55347">
    <property type="entry name" value="Glyceraldehyde-3-phosphate dehydrogenase-like, C-terminal domain"/>
    <property type="match status" value="1"/>
</dbReference>
<evidence type="ECO:0000256" key="6">
    <source>
        <dbReference type="RuleBase" id="RU362120"/>
    </source>
</evidence>